<reference evidence="1" key="1">
    <citation type="submission" date="2023-07" db="EMBL/GenBank/DDBJ databases">
        <title>Sequencing the genomes of 1000 actinobacteria strains.</title>
        <authorList>
            <person name="Klenk H.-P."/>
        </authorList>
    </citation>
    <scope>NUCLEOTIDE SEQUENCE</scope>
    <source>
        <strain evidence="1">DSM 44707</strain>
    </source>
</reference>
<dbReference type="AlphaFoldDB" id="A0AAE3YMU8"/>
<dbReference type="EMBL" id="JAVDYB010000001">
    <property type="protein sequence ID" value="MDR7275251.1"/>
    <property type="molecule type" value="Genomic_DNA"/>
</dbReference>
<comment type="caution">
    <text evidence="1">The sequence shown here is derived from an EMBL/GenBank/DDBJ whole genome shotgun (WGS) entry which is preliminary data.</text>
</comment>
<keyword evidence="2" id="KW-1185">Reference proteome</keyword>
<proteinExistence type="predicted"/>
<name>A0AAE3YMU8_9ACTN</name>
<evidence type="ECO:0000313" key="2">
    <source>
        <dbReference type="Proteomes" id="UP001183643"/>
    </source>
</evidence>
<evidence type="ECO:0000313" key="1">
    <source>
        <dbReference type="EMBL" id="MDR7275251.1"/>
    </source>
</evidence>
<organism evidence="1 2">
    <name type="scientific">Catenuloplanes atrovinosus</name>
    <dbReference type="NCBI Taxonomy" id="137266"/>
    <lineage>
        <taxon>Bacteria</taxon>
        <taxon>Bacillati</taxon>
        <taxon>Actinomycetota</taxon>
        <taxon>Actinomycetes</taxon>
        <taxon>Micromonosporales</taxon>
        <taxon>Micromonosporaceae</taxon>
        <taxon>Catenuloplanes</taxon>
    </lineage>
</organism>
<sequence>MVPNLISFLLLNKIPQVMPLILFIEDRIALALTIVGF</sequence>
<gene>
    <name evidence="1" type="ORF">J2S41_002029</name>
</gene>
<accession>A0AAE3YMU8</accession>
<protein>
    <submittedName>
        <fullName evidence="1">Uncharacterized protein</fullName>
    </submittedName>
</protein>
<dbReference type="Proteomes" id="UP001183643">
    <property type="component" value="Unassembled WGS sequence"/>
</dbReference>